<evidence type="ECO:0000313" key="2">
    <source>
        <dbReference type="Proteomes" id="UP001596060"/>
    </source>
</evidence>
<comment type="caution">
    <text evidence="1">The sequence shown here is derived from an EMBL/GenBank/DDBJ whole genome shotgun (WGS) entry which is preliminary data.</text>
</comment>
<protein>
    <submittedName>
        <fullName evidence="1">Uncharacterized protein</fullName>
    </submittedName>
</protein>
<gene>
    <name evidence="1" type="ORF">ACFPN9_09245</name>
</gene>
<evidence type="ECO:0000313" key="1">
    <source>
        <dbReference type="EMBL" id="MFC5505443.1"/>
    </source>
</evidence>
<accession>A0ABW0NZA7</accession>
<reference evidence="2" key="1">
    <citation type="journal article" date="2019" name="Int. J. Syst. Evol. Microbiol.">
        <title>The Global Catalogue of Microorganisms (GCM) 10K type strain sequencing project: providing services to taxonomists for standard genome sequencing and annotation.</title>
        <authorList>
            <consortium name="The Broad Institute Genomics Platform"/>
            <consortium name="The Broad Institute Genome Sequencing Center for Infectious Disease"/>
            <person name="Wu L."/>
            <person name="Ma J."/>
        </authorList>
    </citation>
    <scope>NUCLEOTIDE SEQUENCE [LARGE SCALE GENOMIC DNA]</scope>
    <source>
        <strain evidence="2">CCUG 43117</strain>
    </source>
</reference>
<sequence length="199" mass="22386">MTPRERLHQEYVVGETDRFVLYASDLNGFRIVRKRDGASAIFAGDDQCERFRDHFSGDECPDESTNAESQAEATDSVGTWAGLAGEFGWIVEGDKTKPLPVIFRINRGELCAYFPTESWDAAGNIASYAPVGQHGAASREWLRKGRLATEGEYRDLLRELRGIYETHDAEHIPLKVYRRDPSRLLARHSRIASRQAVAA</sequence>
<keyword evidence="2" id="KW-1185">Reference proteome</keyword>
<name>A0ABW0NZA7_9HYPH</name>
<dbReference type="EMBL" id="JBHSLU010000017">
    <property type="protein sequence ID" value="MFC5505443.1"/>
    <property type="molecule type" value="Genomic_DNA"/>
</dbReference>
<dbReference type="Proteomes" id="UP001596060">
    <property type="component" value="Unassembled WGS sequence"/>
</dbReference>
<organism evidence="1 2">
    <name type="scientific">Bosea massiliensis</name>
    <dbReference type="NCBI Taxonomy" id="151419"/>
    <lineage>
        <taxon>Bacteria</taxon>
        <taxon>Pseudomonadati</taxon>
        <taxon>Pseudomonadota</taxon>
        <taxon>Alphaproteobacteria</taxon>
        <taxon>Hyphomicrobiales</taxon>
        <taxon>Boseaceae</taxon>
        <taxon>Bosea</taxon>
    </lineage>
</organism>
<proteinExistence type="predicted"/>